<accession>A0A5M9MMV2</accession>
<gene>
    <name evidence="2" type="ORF">ATNIH1004_004250</name>
</gene>
<organism evidence="2 3">
    <name type="scientific">Aspergillus tanneri</name>
    <dbReference type="NCBI Taxonomy" id="1220188"/>
    <lineage>
        <taxon>Eukaryota</taxon>
        <taxon>Fungi</taxon>
        <taxon>Dikarya</taxon>
        <taxon>Ascomycota</taxon>
        <taxon>Pezizomycotina</taxon>
        <taxon>Eurotiomycetes</taxon>
        <taxon>Eurotiomycetidae</taxon>
        <taxon>Eurotiales</taxon>
        <taxon>Aspergillaceae</taxon>
        <taxon>Aspergillus</taxon>
        <taxon>Aspergillus subgen. Circumdati</taxon>
    </lineage>
</organism>
<evidence type="ECO:0000313" key="3">
    <source>
        <dbReference type="Proteomes" id="UP000324241"/>
    </source>
</evidence>
<comment type="caution">
    <text evidence="2">The sequence shown here is derived from an EMBL/GenBank/DDBJ whole genome shotgun (WGS) entry which is preliminary data.</text>
</comment>
<dbReference type="Proteomes" id="UP000324241">
    <property type="component" value="Unassembled WGS sequence"/>
</dbReference>
<feature type="compositionally biased region" description="Basic residues" evidence="1">
    <location>
        <begin position="1"/>
        <end position="11"/>
    </location>
</feature>
<proteinExistence type="predicted"/>
<sequence>MAPKKSSRRKKPELLPSAIEELNNSDPNMKRAARSIEEDVSEALAKTKTQHKQTKRTNARVKKECPNLSMARYWAEKAESLNQPFEVVLPRNNPAPFKLGYDGLVRPASPKEVPKYEDVIDAPPLSNDAIAAILKQTKLECPKAQGWIHAHEVSKAAKEKMDAKMAERENLRKKVAHKLRDKAREAARQSGAPRHEIKAFLAKLPKEEGDGKGEEENSREAQMERVRLAHERLQKAIEEFHINKYALLPMEASDVLFLIQSSPFAGDGPKTVGDTLIDHDNAAG</sequence>
<dbReference type="GeneID" id="54326952"/>
<feature type="compositionally biased region" description="Basic residues" evidence="1">
    <location>
        <begin position="48"/>
        <end position="60"/>
    </location>
</feature>
<reference evidence="2 3" key="1">
    <citation type="submission" date="2019-08" db="EMBL/GenBank/DDBJ databases">
        <title>The genome sequence of a newly discovered highly antifungal drug resistant Aspergillus species, Aspergillus tanneri NIH 1004.</title>
        <authorList>
            <person name="Mounaud S."/>
            <person name="Singh I."/>
            <person name="Joardar V."/>
            <person name="Pakala S."/>
            <person name="Pakala S."/>
            <person name="Venepally P."/>
            <person name="Chung J.K."/>
            <person name="Losada L."/>
            <person name="Nierman W.C."/>
        </authorList>
    </citation>
    <scope>NUCLEOTIDE SEQUENCE [LARGE SCALE GENOMIC DNA]</scope>
    <source>
        <strain evidence="2 3">NIH1004</strain>
    </source>
</reference>
<evidence type="ECO:0000256" key="1">
    <source>
        <dbReference type="SAM" id="MobiDB-lite"/>
    </source>
</evidence>
<feature type="region of interest" description="Disordered" evidence="1">
    <location>
        <begin position="1"/>
        <end position="61"/>
    </location>
</feature>
<evidence type="ECO:0000313" key="2">
    <source>
        <dbReference type="EMBL" id="KAA8648365.1"/>
    </source>
</evidence>
<dbReference type="EMBL" id="QUQM01000003">
    <property type="protein sequence ID" value="KAA8648365.1"/>
    <property type="molecule type" value="Genomic_DNA"/>
</dbReference>
<dbReference type="OrthoDB" id="4472881at2759"/>
<dbReference type="RefSeq" id="XP_033427726.1">
    <property type="nucleotide sequence ID" value="XM_033568920.1"/>
</dbReference>
<dbReference type="VEuPathDB" id="FungiDB:EYZ11_006804"/>
<protein>
    <submittedName>
        <fullName evidence="2">Uncharacterized protein</fullName>
    </submittedName>
</protein>
<dbReference type="AlphaFoldDB" id="A0A5M9MMV2"/>
<name>A0A5M9MMV2_9EURO</name>